<comment type="caution">
    <text evidence="2">The sequence shown here is derived from an EMBL/GenBank/DDBJ whole genome shotgun (WGS) entry which is preliminary data.</text>
</comment>
<dbReference type="AlphaFoldDB" id="A0AAV9V5X1"/>
<proteinExistence type="predicted"/>
<dbReference type="EMBL" id="JAVHNQ010000002">
    <property type="protein sequence ID" value="KAK6355256.1"/>
    <property type="molecule type" value="Genomic_DNA"/>
</dbReference>
<evidence type="ECO:0000313" key="3">
    <source>
        <dbReference type="Proteomes" id="UP001375240"/>
    </source>
</evidence>
<organism evidence="2 3">
    <name type="scientific">Orbilia brochopaga</name>
    <dbReference type="NCBI Taxonomy" id="3140254"/>
    <lineage>
        <taxon>Eukaryota</taxon>
        <taxon>Fungi</taxon>
        <taxon>Dikarya</taxon>
        <taxon>Ascomycota</taxon>
        <taxon>Pezizomycotina</taxon>
        <taxon>Orbiliomycetes</taxon>
        <taxon>Orbiliales</taxon>
        <taxon>Orbiliaceae</taxon>
        <taxon>Orbilia</taxon>
    </lineage>
</organism>
<feature type="chain" id="PRO_5043395922" evidence="1">
    <location>
        <begin position="21"/>
        <end position="184"/>
    </location>
</feature>
<protein>
    <submittedName>
        <fullName evidence="2">Uncharacterized protein</fullName>
    </submittedName>
</protein>
<sequence length="184" mass="19148">MSRPVNLMIFILSLWNAATAAPAPVDVTTAQGVDYTKLLVPGPGLPSVQELGLTNADLLKPLPGVETPSTRSLSKRFDLRCSTDTFQWCNGEDAKACYNYLKNLGKTICSVSGGDGASISMCHVGPGIGCDWRGVTWGVSSAASYCEDVAAGGLTIIQKCSLEHGVVAGENAANGNGNLIVTID</sequence>
<dbReference type="PANTHER" id="PTHR39603">
    <property type="entry name" value="CYANOVIRIN-N DOMAIN-CONTAINING PROTEIN"/>
    <property type="match status" value="1"/>
</dbReference>
<keyword evidence="3" id="KW-1185">Reference proteome</keyword>
<gene>
    <name evidence="2" type="ORF">TWF696_004371</name>
</gene>
<dbReference type="PANTHER" id="PTHR39603:SF1">
    <property type="entry name" value="CYANOVIRIN-N DOMAIN-CONTAINING PROTEIN"/>
    <property type="match status" value="1"/>
</dbReference>
<name>A0AAV9V5X1_9PEZI</name>
<accession>A0AAV9V5X1</accession>
<feature type="signal peptide" evidence="1">
    <location>
        <begin position="1"/>
        <end position="20"/>
    </location>
</feature>
<evidence type="ECO:0000256" key="1">
    <source>
        <dbReference type="SAM" id="SignalP"/>
    </source>
</evidence>
<keyword evidence="1" id="KW-0732">Signal</keyword>
<reference evidence="2 3" key="1">
    <citation type="submission" date="2019-10" db="EMBL/GenBank/DDBJ databases">
        <authorList>
            <person name="Palmer J.M."/>
        </authorList>
    </citation>
    <scope>NUCLEOTIDE SEQUENCE [LARGE SCALE GENOMIC DNA]</scope>
    <source>
        <strain evidence="2 3">TWF696</strain>
    </source>
</reference>
<dbReference type="Proteomes" id="UP001375240">
    <property type="component" value="Unassembled WGS sequence"/>
</dbReference>
<evidence type="ECO:0000313" key="2">
    <source>
        <dbReference type="EMBL" id="KAK6355256.1"/>
    </source>
</evidence>